<comment type="caution">
    <text evidence="1">The sequence shown here is derived from an EMBL/GenBank/DDBJ whole genome shotgun (WGS) entry which is preliminary data.</text>
</comment>
<reference evidence="1" key="1">
    <citation type="submission" date="2024-09" db="EMBL/GenBank/DDBJ databases">
        <title>Draft Genome Sequences of Neofusicoccum parvum.</title>
        <authorList>
            <person name="Ashida A."/>
            <person name="Camagna M."/>
            <person name="Tanaka A."/>
            <person name="Takemoto D."/>
        </authorList>
    </citation>
    <scope>NUCLEOTIDE SEQUENCE</scope>
    <source>
        <strain evidence="1">PPO83</strain>
    </source>
</reference>
<protein>
    <submittedName>
        <fullName evidence="1">Uncharacterized protein</fullName>
    </submittedName>
</protein>
<organism evidence="1 2">
    <name type="scientific">Neofusicoccum parvum</name>
    <dbReference type="NCBI Taxonomy" id="310453"/>
    <lineage>
        <taxon>Eukaryota</taxon>
        <taxon>Fungi</taxon>
        <taxon>Dikarya</taxon>
        <taxon>Ascomycota</taxon>
        <taxon>Pezizomycotina</taxon>
        <taxon>Dothideomycetes</taxon>
        <taxon>Dothideomycetes incertae sedis</taxon>
        <taxon>Botryosphaeriales</taxon>
        <taxon>Botryosphaeriaceae</taxon>
        <taxon>Neofusicoccum</taxon>
    </lineage>
</organism>
<sequence length="84" mass="9261">MWSHNNVISAFFDDGGGMSKQLRARLDQLNEGTLDHIVSVCTIGRAIGMIRLMQCQAGLFKESNPAELQFSAEDISRAINLYAS</sequence>
<keyword evidence="2" id="KW-1185">Reference proteome</keyword>
<accession>A0ACB5SIV8</accession>
<evidence type="ECO:0000313" key="2">
    <source>
        <dbReference type="Proteomes" id="UP001165186"/>
    </source>
</evidence>
<name>A0ACB5SIV8_9PEZI</name>
<gene>
    <name evidence="1" type="primary">g1903</name>
    <name evidence="1" type="ORF">NpPPO83_00001903</name>
</gene>
<dbReference type="EMBL" id="BSXG01000108">
    <property type="protein sequence ID" value="GME43390.1"/>
    <property type="molecule type" value="Genomic_DNA"/>
</dbReference>
<dbReference type="Proteomes" id="UP001165186">
    <property type="component" value="Unassembled WGS sequence"/>
</dbReference>
<evidence type="ECO:0000313" key="1">
    <source>
        <dbReference type="EMBL" id="GME43390.1"/>
    </source>
</evidence>
<proteinExistence type="predicted"/>